<accession>A0A0C1Y493</accession>
<dbReference type="PANTHER" id="PTHR19353">
    <property type="entry name" value="FATTY ACID DESATURASE 2"/>
    <property type="match status" value="1"/>
</dbReference>
<dbReference type="AlphaFoldDB" id="A0A0C1Y493"/>
<organism evidence="2 3">
    <name type="scientific">Noviherbaspirillum autotrophicum</name>
    <dbReference type="NCBI Taxonomy" id="709839"/>
    <lineage>
        <taxon>Bacteria</taxon>
        <taxon>Pseudomonadati</taxon>
        <taxon>Pseudomonadota</taxon>
        <taxon>Betaproteobacteria</taxon>
        <taxon>Burkholderiales</taxon>
        <taxon>Oxalobacteraceae</taxon>
        <taxon>Noviherbaspirillum</taxon>
    </lineage>
</organism>
<dbReference type="OrthoDB" id="104711at2"/>
<evidence type="ECO:0000313" key="3">
    <source>
        <dbReference type="Proteomes" id="UP000031572"/>
    </source>
</evidence>
<gene>
    <name evidence="2" type="ORF">TSA66_15405</name>
</gene>
<name>A0A0C1Y493_9BURK</name>
<dbReference type="Pfam" id="PF00487">
    <property type="entry name" value="FA_desaturase"/>
    <property type="match status" value="1"/>
</dbReference>
<dbReference type="EMBL" id="JWJG01000028">
    <property type="protein sequence ID" value="KIF81868.1"/>
    <property type="molecule type" value="Genomic_DNA"/>
</dbReference>
<protein>
    <submittedName>
        <fullName evidence="2">Fatty acid desaturase</fullName>
    </submittedName>
</protein>
<proteinExistence type="predicted"/>
<dbReference type="PANTHER" id="PTHR19353:SF84">
    <property type="entry name" value="ACYL-COA DELTA-9-DESATURASE, DESB"/>
    <property type="match status" value="1"/>
</dbReference>
<dbReference type="CDD" id="cd03506">
    <property type="entry name" value="Delta6-FADS-like"/>
    <property type="match status" value="1"/>
</dbReference>
<evidence type="ECO:0000313" key="2">
    <source>
        <dbReference type="EMBL" id="KIF81868.1"/>
    </source>
</evidence>
<dbReference type="Proteomes" id="UP000031572">
    <property type="component" value="Unassembled WGS sequence"/>
</dbReference>
<reference evidence="2 3" key="1">
    <citation type="submission" date="2014-12" db="EMBL/GenBank/DDBJ databases">
        <title>Denitrispirillum autotrophicum gen. nov., sp. nov., Denitrifying, Facultatively Autotrophic Bacteria Isolated from Rice Paddy Soil.</title>
        <authorList>
            <person name="Ishii S."/>
            <person name="Ashida N."/>
            <person name="Ohno H."/>
            <person name="Otsuka S."/>
            <person name="Yokota A."/>
            <person name="Senoo K."/>
        </authorList>
    </citation>
    <scope>NUCLEOTIDE SEQUENCE [LARGE SCALE GENOMIC DNA]</scope>
    <source>
        <strain evidence="2 3">TSA66</strain>
    </source>
</reference>
<dbReference type="InterPro" id="IPR005804">
    <property type="entry name" value="FA_desaturase_dom"/>
</dbReference>
<keyword evidence="3" id="KW-1185">Reference proteome</keyword>
<evidence type="ECO:0000259" key="1">
    <source>
        <dbReference type="Pfam" id="PF00487"/>
    </source>
</evidence>
<dbReference type="GO" id="GO:0016020">
    <property type="term" value="C:membrane"/>
    <property type="evidence" value="ECO:0007669"/>
    <property type="project" value="TreeGrafter"/>
</dbReference>
<comment type="caution">
    <text evidence="2">The sequence shown here is derived from an EMBL/GenBank/DDBJ whole genome shotgun (WGS) entry which is preliminary data.</text>
</comment>
<dbReference type="STRING" id="709839.TSA66_15405"/>
<feature type="domain" description="Fatty acid desaturase" evidence="1">
    <location>
        <begin position="66"/>
        <end position="332"/>
    </location>
</feature>
<dbReference type="RefSeq" id="WP_040040621.1">
    <property type="nucleotide sequence ID" value="NZ_JWJG01000028.1"/>
</dbReference>
<dbReference type="InterPro" id="IPR012171">
    <property type="entry name" value="Fatty_acid_desaturase"/>
</dbReference>
<dbReference type="GO" id="GO:0006629">
    <property type="term" value="P:lipid metabolic process"/>
    <property type="evidence" value="ECO:0007669"/>
    <property type="project" value="InterPro"/>
</dbReference>
<sequence>MQLSKPVALSREQVAAFEAEVDAIRNAVMNDLGQQDVDHIRKMIRIARASEIGGRALLHFGVGPLSWVAGVLALANAKILDNMEIGHNVMHGQYDWCGDPALHSQTFEWDIACDGEQWRHSHNVVHHTHTGILGKDRDIGYSLLRMSDAQRWKPRHRFQPLANLLLALGFQYAVGSHDLEIGRYKYGKMSKPEFKSRLERFLAKVGKQWFKDYLLFPALALWSAPRVLAGNFTANLIRNLWAYLIIFCGHFTDGVAIYREEDTRHETRGDWYIRQLTGSSNLTGGRLFHIMSGHLSHQIEHHLFPDMPAHRYPQVAPQLAALCRKYGLHYNTGSLSRQYLTVIRRILAHARAPKPAAMPSA</sequence>
<dbReference type="GO" id="GO:0016717">
    <property type="term" value="F:oxidoreductase activity, acting on paired donors, with oxidation of a pair of donors resulting in the reduction of molecular oxygen to two molecules of water"/>
    <property type="evidence" value="ECO:0007669"/>
    <property type="project" value="TreeGrafter"/>
</dbReference>